<dbReference type="SUPFAM" id="SSF53335">
    <property type="entry name" value="S-adenosyl-L-methionine-dependent methyltransferases"/>
    <property type="match status" value="1"/>
</dbReference>
<accession>A0A1G7CGM7</accession>
<keyword evidence="2" id="KW-0808">Transferase</keyword>
<feature type="region of interest" description="Disordered" evidence="1">
    <location>
        <begin position="1"/>
        <end position="23"/>
    </location>
</feature>
<keyword evidence="2" id="KW-0489">Methyltransferase</keyword>
<evidence type="ECO:0000313" key="2">
    <source>
        <dbReference type="EMBL" id="SDE38449.1"/>
    </source>
</evidence>
<dbReference type="AlphaFoldDB" id="A0A1G7CGM7"/>
<dbReference type="EMBL" id="FNAV01000003">
    <property type="protein sequence ID" value="SDE38449.1"/>
    <property type="molecule type" value="Genomic_DNA"/>
</dbReference>
<keyword evidence="3" id="KW-1185">Reference proteome</keyword>
<reference evidence="3" key="1">
    <citation type="submission" date="2016-10" db="EMBL/GenBank/DDBJ databases">
        <authorList>
            <person name="Varghese N."/>
            <person name="Submissions S."/>
        </authorList>
    </citation>
    <scope>NUCLEOTIDE SEQUENCE [LARGE SCALE GENOMIC DNA]</scope>
    <source>
        <strain evidence="3">DSM 10146</strain>
    </source>
</reference>
<sequence length="173" mass="18420">MPGADGARAVKNTDESHPANEFGRYCVRSGPEAHPAALSVIPGLVREPETLRFMRARAGDGDIIHAGAFLGDFLPALSFAMAQGRRVRVFEPNPGSFDAARRTVALTGRGNVTLTNAALSNREGPLLFRTRDGEGQSPGGLSRVTEDPGEVQAVMPDVVAPLSRRVTILRFDG</sequence>
<gene>
    <name evidence="2" type="ORF">SAMN04488105_103134</name>
</gene>
<organism evidence="2 3">
    <name type="scientific">Salipiger thiooxidans</name>
    <dbReference type="NCBI Taxonomy" id="282683"/>
    <lineage>
        <taxon>Bacteria</taxon>
        <taxon>Pseudomonadati</taxon>
        <taxon>Pseudomonadota</taxon>
        <taxon>Alphaproteobacteria</taxon>
        <taxon>Rhodobacterales</taxon>
        <taxon>Roseobacteraceae</taxon>
        <taxon>Salipiger</taxon>
    </lineage>
</organism>
<dbReference type="GO" id="GO:0032259">
    <property type="term" value="P:methylation"/>
    <property type="evidence" value="ECO:0007669"/>
    <property type="project" value="UniProtKB-KW"/>
</dbReference>
<dbReference type="Proteomes" id="UP000198994">
    <property type="component" value="Unassembled WGS sequence"/>
</dbReference>
<dbReference type="Gene3D" id="3.40.50.150">
    <property type="entry name" value="Vaccinia Virus protein VP39"/>
    <property type="match status" value="1"/>
</dbReference>
<evidence type="ECO:0000313" key="3">
    <source>
        <dbReference type="Proteomes" id="UP000198994"/>
    </source>
</evidence>
<dbReference type="GO" id="GO:0008168">
    <property type="term" value="F:methyltransferase activity"/>
    <property type="evidence" value="ECO:0007669"/>
    <property type="project" value="UniProtKB-KW"/>
</dbReference>
<protein>
    <submittedName>
        <fullName evidence="2">Methyltransferase, FkbM family</fullName>
    </submittedName>
</protein>
<dbReference type="STRING" id="282683.SAMN04488105_103134"/>
<name>A0A1G7CGM7_9RHOB</name>
<evidence type="ECO:0000256" key="1">
    <source>
        <dbReference type="SAM" id="MobiDB-lite"/>
    </source>
</evidence>
<proteinExistence type="predicted"/>
<dbReference type="InterPro" id="IPR029063">
    <property type="entry name" value="SAM-dependent_MTases_sf"/>
</dbReference>